<name>A0ABT9EDE9_9PROT</name>
<dbReference type="EMBL" id="JAUTWS010000164">
    <property type="protein sequence ID" value="MDO9714101.1"/>
    <property type="molecule type" value="Genomic_DNA"/>
</dbReference>
<accession>A0ABT9EDE9</accession>
<dbReference type="RefSeq" id="WP_305108941.1">
    <property type="nucleotide sequence ID" value="NZ_JAUTWS010000164.1"/>
</dbReference>
<gene>
    <name evidence="1" type="ORF">Q7A36_37725</name>
</gene>
<evidence type="ECO:0000313" key="1">
    <source>
        <dbReference type="EMBL" id="MDO9714101.1"/>
    </source>
</evidence>
<sequence length="99" mass="11215">QAAAARATMAKAREAKVAEKARQVRLNALARQGEAVWQEVELEIERRNASGYDRALALLLDLKMLAEQRNTSADFAERMAAIRDRHARKPRFLERLTAL</sequence>
<dbReference type="Proteomes" id="UP001243009">
    <property type="component" value="Unassembled WGS sequence"/>
</dbReference>
<evidence type="ECO:0000313" key="2">
    <source>
        <dbReference type="Proteomes" id="UP001243009"/>
    </source>
</evidence>
<feature type="non-terminal residue" evidence="1">
    <location>
        <position position="1"/>
    </location>
</feature>
<comment type="caution">
    <text evidence="1">The sequence shown here is derived from an EMBL/GenBank/DDBJ whole genome shotgun (WGS) entry which is preliminary data.</text>
</comment>
<proteinExistence type="predicted"/>
<protein>
    <submittedName>
        <fullName evidence="1">Uncharacterized protein</fullName>
    </submittedName>
</protein>
<reference evidence="1 2" key="1">
    <citation type="submission" date="2023-08" db="EMBL/GenBank/DDBJ databases">
        <title>The draft genome sequence of Paracraurococcus sp. LOR1-02.</title>
        <authorList>
            <person name="Kingkaew E."/>
            <person name="Tanasupawat S."/>
        </authorList>
    </citation>
    <scope>NUCLEOTIDE SEQUENCE [LARGE SCALE GENOMIC DNA]</scope>
    <source>
        <strain evidence="1 2">LOR1-02</strain>
    </source>
</reference>
<keyword evidence="2" id="KW-1185">Reference proteome</keyword>
<organism evidence="1 2">
    <name type="scientific">Paracraurococcus lichenis</name>
    <dbReference type="NCBI Taxonomy" id="3064888"/>
    <lineage>
        <taxon>Bacteria</taxon>
        <taxon>Pseudomonadati</taxon>
        <taxon>Pseudomonadota</taxon>
        <taxon>Alphaproteobacteria</taxon>
        <taxon>Acetobacterales</taxon>
        <taxon>Roseomonadaceae</taxon>
        <taxon>Paracraurococcus</taxon>
    </lineage>
</organism>